<accession>A0A9W7DV22</accession>
<evidence type="ECO:0000256" key="5">
    <source>
        <dbReference type="SAM" id="SignalP"/>
    </source>
</evidence>
<evidence type="ECO:0000256" key="2">
    <source>
        <dbReference type="ARBA" id="ARBA00023110"/>
    </source>
</evidence>
<protein>
    <recommendedName>
        <fullName evidence="1">peptidylprolyl isomerase</fullName>
        <ecNumber evidence="1">5.2.1.8</ecNumber>
    </recommendedName>
</protein>
<sequence length="384" mass="42170">MPPLFLLLIAVLLPLPSLPLSQPINRRALLTSSTLLLPTSSYAKTKTSTISSPSSSNSKSPNSTTPIPPPLLPPSLSLLSTIPPSPTSPLYASLKTSLLSLLLPTSPPRTSLTLLRTFDNSREIFQSSSSKLLPEDSTLSYITKSEKSEKYLSLIRLNLQSIISSTTLKDNSKTLTLINDTLLLLSSLQSLSIPFNPKIPPQYKTLPVLKKRSTLTLTLSQNKTIQITLDPYIAPLACGNIFDLSERTFYNDLPLKVNDDKIVGGSFLEGFIDPYTAKLRTIPYEVYCNGRLSYDNPIQVPPDFNYNTKNLVGVYKNNLGLVSSEFFISKGNLSDKELEELNGEVQPVGWVTGGDVDDVKGGRILRVDVDGEVERWGKGFSEFS</sequence>
<feature type="compositionally biased region" description="Low complexity" evidence="4">
    <location>
        <begin position="45"/>
        <end position="65"/>
    </location>
</feature>
<keyword evidence="8" id="KW-1185">Reference proteome</keyword>
<feature type="signal peptide" evidence="5">
    <location>
        <begin position="1"/>
        <end position="21"/>
    </location>
</feature>
<feature type="domain" description="PPIase cyclophilin-type" evidence="6">
    <location>
        <begin position="216"/>
        <end position="350"/>
    </location>
</feature>
<dbReference type="InterPro" id="IPR002130">
    <property type="entry name" value="Cyclophilin-type_PPIase_dom"/>
</dbReference>
<dbReference type="InterPro" id="IPR044665">
    <property type="entry name" value="E_coli_cyclophilin_A-like"/>
</dbReference>
<evidence type="ECO:0000313" key="7">
    <source>
        <dbReference type="EMBL" id="GMH56012.1"/>
    </source>
</evidence>
<dbReference type="Gene3D" id="2.40.100.10">
    <property type="entry name" value="Cyclophilin-like"/>
    <property type="match status" value="1"/>
</dbReference>
<dbReference type="OrthoDB" id="1735926at2759"/>
<dbReference type="InterPro" id="IPR029000">
    <property type="entry name" value="Cyclophilin-like_dom_sf"/>
</dbReference>
<keyword evidence="3" id="KW-0413">Isomerase</keyword>
<keyword evidence="2" id="KW-0697">Rotamase</keyword>
<gene>
    <name evidence="7" type="ORF">TrLO_g7671</name>
</gene>
<proteinExistence type="predicted"/>
<evidence type="ECO:0000256" key="3">
    <source>
        <dbReference type="ARBA" id="ARBA00023235"/>
    </source>
</evidence>
<keyword evidence="5" id="KW-0732">Signal</keyword>
<dbReference type="SUPFAM" id="SSF50891">
    <property type="entry name" value="Cyclophilin-like"/>
    <property type="match status" value="1"/>
</dbReference>
<name>A0A9W7DV22_9STRA</name>
<dbReference type="AlphaFoldDB" id="A0A9W7DV22"/>
<evidence type="ECO:0000256" key="4">
    <source>
        <dbReference type="SAM" id="MobiDB-lite"/>
    </source>
</evidence>
<dbReference type="EMBL" id="BRXW01000450">
    <property type="protein sequence ID" value="GMH56012.1"/>
    <property type="molecule type" value="Genomic_DNA"/>
</dbReference>
<dbReference type="EC" id="5.2.1.8" evidence="1"/>
<organism evidence="7 8">
    <name type="scientific">Triparma laevis f. longispina</name>
    <dbReference type="NCBI Taxonomy" id="1714387"/>
    <lineage>
        <taxon>Eukaryota</taxon>
        <taxon>Sar</taxon>
        <taxon>Stramenopiles</taxon>
        <taxon>Ochrophyta</taxon>
        <taxon>Bolidophyceae</taxon>
        <taxon>Parmales</taxon>
        <taxon>Triparmaceae</taxon>
        <taxon>Triparma</taxon>
    </lineage>
</organism>
<reference evidence="8" key="1">
    <citation type="journal article" date="2023" name="Commun. Biol.">
        <title>Genome analysis of Parmales, the sister group of diatoms, reveals the evolutionary specialization of diatoms from phago-mixotrophs to photoautotrophs.</title>
        <authorList>
            <person name="Ban H."/>
            <person name="Sato S."/>
            <person name="Yoshikawa S."/>
            <person name="Yamada K."/>
            <person name="Nakamura Y."/>
            <person name="Ichinomiya M."/>
            <person name="Sato N."/>
            <person name="Blanc-Mathieu R."/>
            <person name="Endo H."/>
            <person name="Kuwata A."/>
            <person name="Ogata H."/>
        </authorList>
    </citation>
    <scope>NUCLEOTIDE SEQUENCE [LARGE SCALE GENOMIC DNA]</scope>
    <source>
        <strain evidence="8">NIES 3700</strain>
    </source>
</reference>
<dbReference type="Pfam" id="PF00160">
    <property type="entry name" value="Pro_isomerase"/>
    <property type="match status" value="1"/>
</dbReference>
<evidence type="ECO:0000313" key="8">
    <source>
        <dbReference type="Proteomes" id="UP001165122"/>
    </source>
</evidence>
<evidence type="ECO:0000256" key="1">
    <source>
        <dbReference type="ARBA" id="ARBA00013194"/>
    </source>
</evidence>
<dbReference type="GO" id="GO:0003755">
    <property type="term" value="F:peptidyl-prolyl cis-trans isomerase activity"/>
    <property type="evidence" value="ECO:0007669"/>
    <property type="project" value="UniProtKB-KW"/>
</dbReference>
<feature type="chain" id="PRO_5040752813" description="peptidylprolyl isomerase" evidence="5">
    <location>
        <begin position="22"/>
        <end position="384"/>
    </location>
</feature>
<feature type="region of interest" description="Disordered" evidence="4">
    <location>
        <begin position="45"/>
        <end position="70"/>
    </location>
</feature>
<evidence type="ECO:0000259" key="6">
    <source>
        <dbReference type="Pfam" id="PF00160"/>
    </source>
</evidence>
<dbReference type="Proteomes" id="UP001165122">
    <property type="component" value="Unassembled WGS sequence"/>
</dbReference>
<comment type="caution">
    <text evidence="7">The sequence shown here is derived from an EMBL/GenBank/DDBJ whole genome shotgun (WGS) entry which is preliminary data.</text>
</comment>
<dbReference type="PANTHER" id="PTHR43246">
    <property type="entry name" value="PEPTIDYL-PROLYL CIS-TRANS ISOMERASE CYP38, CHLOROPLASTIC"/>
    <property type="match status" value="1"/>
</dbReference>